<dbReference type="PANTHER" id="PTHR14136">
    <property type="entry name" value="BTB_POZ DOMAIN-CONTAINING PROTEIN KCTD9"/>
    <property type="match status" value="1"/>
</dbReference>
<dbReference type="OrthoDB" id="154708at2"/>
<dbReference type="Pfam" id="PF00805">
    <property type="entry name" value="Pentapeptide"/>
    <property type="match status" value="1"/>
</dbReference>
<evidence type="ECO:0000313" key="2">
    <source>
        <dbReference type="EMBL" id="SHK04639.1"/>
    </source>
</evidence>
<dbReference type="SUPFAM" id="SSF141571">
    <property type="entry name" value="Pentapeptide repeat-like"/>
    <property type="match status" value="1"/>
</dbReference>
<evidence type="ECO:0000313" key="3">
    <source>
        <dbReference type="Proteomes" id="UP000184363"/>
    </source>
</evidence>
<dbReference type="Gene3D" id="2.160.20.80">
    <property type="entry name" value="E3 ubiquitin-protein ligase SopA"/>
    <property type="match status" value="1"/>
</dbReference>
<protein>
    <submittedName>
        <fullName evidence="2">Pentapeptide repeat-containing protein</fullName>
    </submittedName>
</protein>
<evidence type="ECO:0000256" key="1">
    <source>
        <dbReference type="SAM" id="SignalP"/>
    </source>
</evidence>
<dbReference type="STRING" id="1848.SAMN05443637_102131"/>
<feature type="signal peptide" evidence="1">
    <location>
        <begin position="1"/>
        <end position="25"/>
    </location>
</feature>
<name>A0A1M6P9L4_PSETH</name>
<reference evidence="2 3" key="1">
    <citation type="submission" date="2016-11" db="EMBL/GenBank/DDBJ databases">
        <authorList>
            <person name="Jaros S."/>
            <person name="Januszkiewicz K."/>
            <person name="Wedrychowicz H."/>
        </authorList>
    </citation>
    <scope>NUCLEOTIDE SEQUENCE [LARGE SCALE GENOMIC DNA]</scope>
    <source>
        <strain evidence="2 3">DSM 43832</strain>
    </source>
</reference>
<dbReference type="PANTHER" id="PTHR14136:SF17">
    <property type="entry name" value="BTB_POZ DOMAIN-CONTAINING PROTEIN KCTD9"/>
    <property type="match status" value="1"/>
</dbReference>
<dbReference type="RefSeq" id="WP_073455282.1">
    <property type="nucleotide sequence ID" value="NZ_CALGVN010000053.1"/>
</dbReference>
<dbReference type="InterPro" id="IPR001646">
    <property type="entry name" value="5peptide_repeat"/>
</dbReference>
<gene>
    <name evidence="2" type="ORF">SAMN05443637_102131</name>
</gene>
<keyword evidence="1" id="KW-0732">Signal</keyword>
<sequence length="270" mass="29238">MADRRMLRADCSACSGLCCVVPAFAASADFAISKPPRTPCPNLLADHRCGIHAELRGRGFVGCTVYDCFGAGQRVVQETFGGRSWRAGPEVAEPMFAVFETVRLLHELLWYLDAALARPEARELHPQLARLRAETDALAGADVPALLATDAAAQRERVNVLLREVAERVRAAAPGPRRRFDRRGADLAGADLTRRDLRGASLRGAVLVGASLRGCDLTGADVIGADLRAADVRGARLHGALFLTQFQVRAARGDARTTLPDTLDRPQHWR</sequence>
<organism evidence="2 3">
    <name type="scientific">Pseudonocardia thermophila</name>
    <dbReference type="NCBI Taxonomy" id="1848"/>
    <lineage>
        <taxon>Bacteria</taxon>
        <taxon>Bacillati</taxon>
        <taxon>Actinomycetota</taxon>
        <taxon>Actinomycetes</taxon>
        <taxon>Pseudonocardiales</taxon>
        <taxon>Pseudonocardiaceae</taxon>
        <taxon>Pseudonocardia</taxon>
    </lineage>
</organism>
<feature type="chain" id="PRO_5012680596" evidence="1">
    <location>
        <begin position="26"/>
        <end position="270"/>
    </location>
</feature>
<dbReference type="Proteomes" id="UP000184363">
    <property type="component" value="Unassembled WGS sequence"/>
</dbReference>
<accession>A0A1M6P9L4</accession>
<proteinExistence type="predicted"/>
<dbReference type="AlphaFoldDB" id="A0A1M6P9L4"/>
<dbReference type="InterPro" id="IPR051082">
    <property type="entry name" value="Pentapeptide-BTB/POZ_domain"/>
</dbReference>
<keyword evidence="3" id="KW-1185">Reference proteome</keyword>
<dbReference type="EMBL" id="FRAP01000002">
    <property type="protein sequence ID" value="SHK04639.1"/>
    <property type="molecule type" value="Genomic_DNA"/>
</dbReference>